<dbReference type="RefSeq" id="WP_181551536.1">
    <property type="nucleotide sequence ID" value="NZ_JACDUS010000005.1"/>
</dbReference>
<dbReference type="EMBL" id="JACDUS010000005">
    <property type="protein sequence ID" value="MBA2881893.1"/>
    <property type="molecule type" value="Genomic_DNA"/>
</dbReference>
<dbReference type="PANTHER" id="PTHR30203">
    <property type="entry name" value="OUTER MEMBRANE CATION EFFLUX PROTEIN"/>
    <property type="match status" value="1"/>
</dbReference>
<dbReference type="SUPFAM" id="SSF56954">
    <property type="entry name" value="Outer membrane efflux proteins (OEP)"/>
    <property type="match status" value="1"/>
</dbReference>
<dbReference type="InterPro" id="IPR003423">
    <property type="entry name" value="OMP_efflux"/>
</dbReference>
<organism evidence="4 5">
    <name type="scientific">Desulfosalsimonas propionicica</name>
    <dbReference type="NCBI Taxonomy" id="332175"/>
    <lineage>
        <taxon>Bacteria</taxon>
        <taxon>Pseudomonadati</taxon>
        <taxon>Thermodesulfobacteriota</taxon>
        <taxon>Desulfobacteria</taxon>
        <taxon>Desulfobacterales</taxon>
        <taxon>Desulfosalsimonadaceae</taxon>
        <taxon>Desulfosalsimonas</taxon>
    </lineage>
</organism>
<dbReference type="AlphaFoldDB" id="A0A7W0C9Z5"/>
<evidence type="ECO:0000256" key="1">
    <source>
        <dbReference type="ARBA" id="ARBA00007613"/>
    </source>
</evidence>
<dbReference type="InterPro" id="IPR010131">
    <property type="entry name" value="MdtP/NodT-like"/>
</dbReference>
<evidence type="ECO:0000313" key="4">
    <source>
        <dbReference type="EMBL" id="MBA2881893.1"/>
    </source>
</evidence>
<feature type="coiled-coil region" evidence="2">
    <location>
        <begin position="183"/>
        <end position="210"/>
    </location>
</feature>
<feature type="signal peptide" evidence="3">
    <location>
        <begin position="1"/>
        <end position="26"/>
    </location>
</feature>
<keyword evidence="2" id="KW-0175">Coiled coil</keyword>
<accession>A0A7W0C9Z5</accession>
<evidence type="ECO:0000256" key="3">
    <source>
        <dbReference type="SAM" id="SignalP"/>
    </source>
</evidence>
<keyword evidence="5" id="KW-1185">Reference proteome</keyword>
<dbReference type="Gene3D" id="1.20.1600.10">
    <property type="entry name" value="Outer membrane efflux proteins (OEP)"/>
    <property type="match status" value="1"/>
</dbReference>
<feature type="chain" id="PRO_5031406708" evidence="3">
    <location>
        <begin position="27"/>
        <end position="419"/>
    </location>
</feature>
<protein>
    <submittedName>
        <fullName evidence="4">Cobalt-zinc-cadmium efflux system outer membrane protein</fullName>
    </submittedName>
</protein>
<dbReference type="Pfam" id="PF02321">
    <property type="entry name" value="OEP"/>
    <property type="match status" value="2"/>
</dbReference>
<reference evidence="4 5" key="1">
    <citation type="submission" date="2020-07" db="EMBL/GenBank/DDBJ databases">
        <title>Genomic Encyclopedia of Type Strains, Phase IV (KMG-IV): sequencing the most valuable type-strain genomes for metagenomic binning, comparative biology and taxonomic classification.</title>
        <authorList>
            <person name="Goeker M."/>
        </authorList>
    </citation>
    <scope>NUCLEOTIDE SEQUENCE [LARGE SCALE GENOMIC DNA]</scope>
    <source>
        <strain evidence="4 5">DSM 17721</strain>
    </source>
</reference>
<gene>
    <name evidence="4" type="ORF">HNR65_002224</name>
</gene>
<name>A0A7W0C9Z5_9BACT</name>
<keyword evidence="3" id="KW-0732">Signal</keyword>
<comment type="caution">
    <text evidence="4">The sequence shown here is derived from an EMBL/GenBank/DDBJ whole genome shotgun (WGS) entry which is preliminary data.</text>
</comment>
<dbReference type="Proteomes" id="UP000525298">
    <property type="component" value="Unassembled WGS sequence"/>
</dbReference>
<dbReference type="PANTHER" id="PTHR30203:SF24">
    <property type="entry name" value="BLR4935 PROTEIN"/>
    <property type="match status" value="1"/>
</dbReference>
<evidence type="ECO:0000313" key="5">
    <source>
        <dbReference type="Proteomes" id="UP000525298"/>
    </source>
</evidence>
<comment type="similarity">
    <text evidence="1">Belongs to the outer membrane factor (OMF) (TC 1.B.17) family.</text>
</comment>
<proteinExistence type="inferred from homology"/>
<evidence type="ECO:0000256" key="2">
    <source>
        <dbReference type="SAM" id="Coils"/>
    </source>
</evidence>
<sequence length="419" mass="46804">MRCCLIACVVSVAFAVCFGLPDSAFAGSSSGVLSLEQAIQKAMSVNPDIIAFKKEIERAKARQKQAGLYPNPNLAFELDGFGGSGPFSGTENAQRTVSLEQDILLGGKIKKRRQMAAEQIETIRWKMKSLEQDVRQGVTKAFVEVAGAQRALDLQQDLVDLSGRVYDTVLQKADAGKVSPVEALKAEIELKNNRQALQLLKRRLERARKNLGFFWGTAEPDFRKVRSRLDRRPDLPALAVLEAGFEKNPDIVRFAAEQKLQKARYNFERARRIPDLSVSGGYRQIPETDDTAFIAEITIPLNIFDRNQGNIEGARQAMAQVSDRRAATLNRLRQQLNAAFQDALAAEDEILSLEKDIIPATRKVFSAKKQGYQNGKFPFLELLDAQRVLFESQQRYNDALVAYHLAMAEIERLTGNSIE</sequence>
<dbReference type="GO" id="GO:0015562">
    <property type="term" value="F:efflux transmembrane transporter activity"/>
    <property type="evidence" value="ECO:0007669"/>
    <property type="project" value="InterPro"/>
</dbReference>
<feature type="coiled-coil region" evidence="2">
    <location>
        <begin position="329"/>
        <end position="356"/>
    </location>
</feature>